<dbReference type="KEGG" id="rsx:RhiXN_02062"/>
<gene>
    <name evidence="1" type="ORF">RhiXN_02062</name>
</gene>
<dbReference type="Proteomes" id="UP000650533">
    <property type="component" value="Chromosome 16"/>
</dbReference>
<dbReference type="EMBL" id="CP059673">
    <property type="protein sequence ID" value="QRW27467.1"/>
    <property type="molecule type" value="Genomic_DNA"/>
</dbReference>
<dbReference type="InterPro" id="IPR021986">
    <property type="entry name" value="Spherulin4"/>
</dbReference>
<evidence type="ECO:0000313" key="2">
    <source>
        <dbReference type="Proteomes" id="UP000650533"/>
    </source>
</evidence>
<dbReference type="Pfam" id="PF12138">
    <property type="entry name" value="Spherulin4"/>
    <property type="match status" value="1"/>
</dbReference>
<name>A0A8H8PCZ8_9AGAM</name>
<organism evidence="1 2">
    <name type="scientific">Rhizoctonia solani</name>
    <dbReference type="NCBI Taxonomy" id="456999"/>
    <lineage>
        <taxon>Eukaryota</taxon>
        <taxon>Fungi</taxon>
        <taxon>Dikarya</taxon>
        <taxon>Basidiomycota</taxon>
        <taxon>Agaricomycotina</taxon>
        <taxon>Agaricomycetes</taxon>
        <taxon>Cantharellales</taxon>
        <taxon>Ceratobasidiaceae</taxon>
        <taxon>Rhizoctonia</taxon>
    </lineage>
</organism>
<evidence type="ECO:0000313" key="1">
    <source>
        <dbReference type="EMBL" id="QRW27467.1"/>
    </source>
</evidence>
<accession>A0A8H8PCZ8</accession>
<dbReference type="RefSeq" id="XP_043187704.1">
    <property type="nucleotide sequence ID" value="XM_043321881.1"/>
</dbReference>
<sequence>MLCSTVGSGLFYFCQAPEVPNQSQRAGSLGMLTHMQAPYAYIKVTFILSFPSLTFIRLTSSSSSIFTMLFARAALASGIIFPLYIYPGTSCSGWTPLINAITTHPNLPFWVVVNPASGPGAVNSQPDANYQACIPQLRPAANPNVKVLGYVPTGFGSRAQSAVQADITTYSQWGASYKPNGIFFDEVAANSANQILYSGYSGFAKNKISGAVVDYSNPGVATPAEYYGFSDQIVTREDNYNNFSPSQYTIGSSTPASKQAVILHTTETTPPTCMLNAIVRVDKIGAVYFTSDVLPNPYDMFPPYWAGLVDAVQTAASA</sequence>
<dbReference type="AlphaFoldDB" id="A0A8H8PCZ8"/>
<dbReference type="GeneID" id="67024344"/>
<dbReference type="PANTHER" id="PTHR35040">
    <property type="match status" value="1"/>
</dbReference>
<proteinExistence type="predicted"/>
<reference evidence="1" key="1">
    <citation type="submission" date="2020-05" db="EMBL/GenBank/DDBJ databases">
        <title>Evolutionary and genomic comparisons of hybrid uninucleate and nonhybrid Rhizoctonia fungi.</title>
        <authorList>
            <person name="Li C."/>
            <person name="Chen X."/>
        </authorList>
    </citation>
    <scope>NUCLEOTIDE SEQUENCE</scope>
    <source>
        <strain evidence="1">AG-1 IA</strain>
    </source>
</reference>
<protein>
    <submittedName>
        <fullName evidence="1">Spherulin-4</fullName>
    </submittedName>
</protein>
<dbReference type="PANTHER" id="PTHR35040:SF9">
    <property type="entry name" value="4-LIKE CELL SURFACE PROTEIN, PUTATIVE (AFU_ORTHOLOGUE AFUA_4G14080)-RELATED"/>
    <property type="match status" value="1"/>
</dbReference>